<reference evidence="6 7" key="1">
    <citation type="submission" date="2019-03" db="EMBL/GenBank/DDBJ databases">
        <title>Three New Species of Nocardioides, Nocardioides euryhalodurans sp. nov., Nocardioides seonyuensis sp. nov. and Nocardioides eburneoflavus sp. nov. Iolated from Soil.</title>
        <authorList>
            <person name="Roh S.G."/>
            <person name="Lee C."/>
            <person name="Kim M.-K."/>
            <person name="Kim S.B."/>
        </authorList>
    </citation>
    <scope>NUCLEOTIDE SEQUENCE [LARGE SCALE GENOMIC DNA]</scope>
    <source>
        <strain evidence="6 7">MMS17-SY207-3</strain>
    </source>
</reference>
<dbReference type="EMBL" id="CP038436">
    <property type="protein sequence ID" value="QBX55212.1"/>
    <property type="molecule type" value="Genomic_DNA"/>
</dbReference>
<keyword evidence="1 4" id="KW-0378">Hydrolase</keyword>
<dbReference type="PROSITE" id="PS51635">
    <property type="entry name" value="PNPLA"/>
    <property type="match status" value="1"/>
</dbReference>
<comment type="caution">
    <text evidence="4">Lacks conserved residue(s) required for the propagation of feature annotation.</text>
</comment>
<evidence type="ECO:0000256" key="4">
    <source>
        <dbReference type="PROSITE-ProRule" id="PRU01161"/>
    </source>
</evidence>
<feature type="short sequence motif" description="GXSXG" evidence="4">
    <location>
        <begin position="36"/>
        <end position="40"/>
    </location>
</feature>
<organism evidence="6 7">
    <name type="scientific">Nocardioides seonyuensis</name>
    <dbReference type="NCBI Taxonomy" id="2518371"/>
    <lineage>
        <taxon>Bacteria</taxon>
        <taxon>Bacillati</taxon>
        <taxon>Actinomycetota</taxon>
        <taxon>Actinomycetes</taxon>
        <taxon>Propionibacteriales</taxon>
        <taxon>Nocardioidaceae</taxon>
        <taxon>Nocardioides</taxon>
    </lineage>
</organism>
<name>A0A4V1BM57_9ACTN</name>
<evidence type="ECO:0000313" key="7">
    <source>
        <dbReference type="Proteomes" id="UP000294853"/>
    </source>
</evidence>
<dbReference type="Proteomes" id="UP000294853">
    <property type="component" value="Chromosome"/>
</dbReference>
<dbReference type="Gene3D" id="3.40.1090.10">
    <property type="entry name" value="Cytosolic phospholipase A2 catalytic domain"/>
    <property type="match status" value="2"/>
</dbReference>
<evidence type="ECO:0000256" key="1">
    <source>
        <dbReference type="ARBA" id="ARBA00022801"/>
    </source>
</evidence>
<feature type="active site" description="Proton acceptor" evidence="4">
    <location>
        <position position="161"/>
    </location>
</feature>
<accession>A0A4V1BM57</accession>
<dbReference type="AlphaFoldDB" id="A0A4V1BM57"/>
<gene>
    <name evidence="6" type="ORF">EXE58_06940</name>
</gene>
<evidence type="ECO:0000313" key="6">
    <source>
        <dbReference type="EMBL" id="QBX55212.1"/>
    </source>
</evidence>
<dbReference type="RefSeq" id="WP_135267180.1">
    <property type="nucleotide sequence ID" value="NZ_CP038436.1"/>
</dbReference>
<dbReference type="InterPro" id="IPR002641">
    <property type="entry name" value="PNPLA_dom"/>
</dbReference>
<dbReference type="PANTHER" id="PTHR14226:SF29">
    <property type="entry name" value="NEUROPATHY TARGET ESTERASE SWS"/>
    <property type="match status" value="1"/>
</dbReference>
<dbReference type="PANTHER" id="PTHR14226">
    <property type="entry name" value="NEUROPATHY TARGET ESTERASE/SWISS CHEESE D.MELANOGASTER"/>
    <property type="match status" value="1"/>
</dbReference>
<feature type="active site" description="Nucleophile" evidence="4">
    <location>
        <position position="38"/>
    </location>
</feature>
<feature type="domain" description="PNPLA" evidence="5">
    <location>
        <begin position="5"/>
        <end position="174"/>
    </location>
</feature>
<evidence type="ECO:0000256" key="3">
    <source>
        <dbReference type="ARBA" id="ARBA00023098"/>
    </source>
</evidence>
<dbReference type="InterPro" id="IPR050301">
    <property type="entry name" value="NTE"/>
</dbReference>
<dbReference type="GO" id="GO:0016042">
    <property type="term" value="P:lipid catabolic process"/>
    <property type="evidence" value="ECO:0007669"/>
    <property type="project" value="UniProtKB-UniRule"/>
</dbReference>
<feature type="short sequence motif" description="GXGXXG" evidence="4">
    <location>
        <begin position="9"/>
        <end position="14"/>
    </location>
</feature>
<proteinExistence type="predicted"/>
<dbReference type="OrthoDB" id="4080114at2"/>
<keyword evidence="2 4" id="KW-0442">Lipid degradation</keyword>
<keyword evidence="7" id="KW-1185">Reference proteome</keyword>
<evidence type="ECO:0000256" key="2">
    <source>
        <dbReference type="ARBA" id="ARBA00022963"/>
    </source>
</evidence>
<sequence length="268" mass="28187">MRNVFVLSGGGSRGAAQIGMLRALIGAGIVPDAMVGASVGALNGCCVAADPTPDRVEALADGWMQMSEKSLIGSRRSAALNVVRRRPYLFGSQRLRDLISDWVPVERLEDLAIPVRVATTDLGTGRSVHHDSGPVLDLIAASTALPALFPPVTLDGRVHVDAGVSENLPVSAAARMVRPGDRVWLLDVSKQNAARGLHSPLHVLVAALAGSITNRPTAAFAPDTEVVQCKLDETFDCGPVFDFGHTGTLFRLGEQTALAALDSVATQR</sequence>
<dbReference type="KEGG" id="nsn:EXE58_06940"/>
<keyword evidence="3 4" id="KW-0443">Lipid metabolism</keyword>
<dbReference type="Pfam" id="PF01734">
    <property type="entry name" value="Patatin"/>
    <property type="match status" value="1"/>
</dbReference>
<dbReference type="InterPro" id="IPR016035">
    <property type="entry name" value="Acyl_Trfase/lysoPLipase"/>
</dbReference>
<evidence type="ECO:0000259" key="5">
    <source>
        <dbReference type="PROSITE" id="PS51635"/>
    </source>
</evidence>
<dbReference type="GO" id="GO:0016787">
    <property type="term" value="F:hydrolase activity"/>
    <property type="evidence" value="ECO:0007669"/>
    <property type="project" value="UniProtKB-UniRule"/>
</dbReference>
<protein>
    <recommendedName>
        <fullName evidence="5">PNPLA domain-containing protein</fullName>
    </recommendedName>
</protein>
<dbReference type="SUPFAM" id="SSF52151">
    <property type="entry name" value="FabD/lysophospholipase-like"/>
    <property type="match status" value="1"/>
</dbReference>